<comment type="caution">
    <text evidence="11">Lacks conserved residue(s) required for the propagation of feature annotation.</text>
</comment>
<feature type="binding site" evidence="11">
    <location>
        <begin position="300"/>
        <end position="301"/>
    </location>
    <ligand>
        <name>FMN</name>
        <dbReference type="ChEBI" id="CHEBI:58210"/>
    </ligand>
</feature>
<keyword evidence="4 11" id="KW-0288">FMN</keyword>
<feature type="binding site" evidence="11">
    <location>
        <begin position="17"/>
        <end position="18"/>
    </location>
    <ligand>
        <name>substrate</name>
    </ligand>
</feature>
<feature type="binding site" evidence="11">
    <location>
        <position position="199"/>
    </location>
    <ligand>
        <name>FMN</name>
        <dbReference type="ChEBI" id="CHEBI:58210"/>
    </ligand>
</feature>
<evidence type="ECO:0000256" key="7">
    <source>
        <dbReference type="ARBA" id="ARBA00022857"/>
    </source>
</evidence>
<feature type="domain" description="FMN-dependent dehydrogenase" evidence="12">
    <location>
        <begin position="186"/>
        <end position="343"/>
    </location>
</feature>
<dbReference type="OrthoDB" id="9795032at2"/>
<dbReference type="GO" id="GO:0070402">
    <property type="term" value="F:NADPH binding"/>
    <property type="evidence" value="ECO:0007669"/>
    <property type="project" value="UniProtKB-UniRule"/>
</dbReference>
<feature type="domain" description="FMN-dependent dehydrogenase" evidence="12">
    <location>
        <begin position="18"/>
        <end position="107"/>
    </location>
</feature>
<comment type="catalytic activity">
    <reaction evidence="11">
        <text>isopentenyl diphosphate = dimethylallyl diphosphate</text>
        <dbReference type="Rhea" id="RHEA:23284"/>
        <dbReference type="ChEBI" id="CHEBI:57623"/>
        <dbReference type="ChEBI" id="CHEBI:128769"/>
        <dbReference type="EC" id="5.3.3.2"/>
    </reaction>
</comment>
<comment type="cofactor">
    <cofactor evidence="11">
        <name>Mg(2+)</name>
        <dbReference type="ChEBI" id="CHEBI:18420"/>
    </cofactor>
</comment>
<feature type="binding site" evidence="11">
    <location>
        <begin position="106"/>
        <end position="108"/>
    </location>
    <ligand>
        <name>substrate</name>
    </ligand>
</feature>
<evidence type="ECO:0000313" key="13">
    <source>
        <dbReference type="EMBL" id="MRG91539.1"/>
    </source>
</evidence>
<feature type="binding site" evidence="11">
    <location>
        <position position="224"/>
    </location>
    <ligand>
        <name>FMN</name>
        <dbReference type="ChEBI" id="CHEBI:58210"/>
    </ligand>
</feature>
<keyword evidence="9 11" id="KW-0413">Isomerase</keyword>
<evidence type="ECO:0000256" key="5">
    <source>
        <dbReference type="ARBA" id="ARBA00022723"/>
    </source>
</evidence>
<evidence type="ECO:0000256" key="6">
    <source>
        <dbReference type="ARBA" id="ARBA00022842"/>
    </source>
</evidence>
<dbReference type="HAMAP" id="MF_00354">
    <property type="entry name" value="Idi_2"/>
    <property type="match status" value="1"/>
</dbReference>
<gene>
    <name evidence="11" type="primary">fni</name>
    <name evidence="13" type="ORF">GF068_06315</name>
</gene>
<dbReference type="GO" id="GO:0016491">
    <property type="term" value="F:oxidoreductase activity"/>
    <property type="evidence" value="ECO:0007669"/>
    <property type="project" value="InterPro"/>
</dbReference>
<evidence type="ECO:0000313" key="14">
    <source>
        <dbReference type="Proteomes" id="UP000440224"/>
    </source>
</evidence>
<dbReference type="AlphaFoldDB" id="A0A6N7PHP6"/>
<feature type="binding site" evidence="11">
    <location>
        <position position="229"/>
    </location>
    <ligand>
        <name>FMN</name>
        <dbReference type="ChEBI" id="CHEBI:58210"/>
    </ligand>
</feature>
<comment type="cofactor">
    <cofactor evidence="1 11">
        <name>FMN</name>
        <dbReference type="ChEBI" id="CHEBI:58210"/>
    </cofactor>
</comment>
<dbReference type="PANTHER" id="PTHR43665:SF1">
    <property type="entry name" value="ISOPENTENYL-DIPHOSPHATE DELTA-ISOMERASE"/>
    <property type="match status" value="1"/>
</dbReference>
<evidence type="ECO:0000256" key="10">
    <source>
        <dbReference type="ARBA" id="ARBA00025810"/>
    </source>
</evidence>
<feature type="binding site" evidence="11">
    <location>
        <begin position="76"/>
        <end position="78"/>
    </location>
    <ligand>
        <name>FMN</name>
        <dbReference type="ChEBI" id="CHEBI:58210"/>
    </ligand>
</feature>
<accession>A0A6N7PHP6</accession>
<dbReference type="CDD" id="cd02811">
    <property type="entry name" value="IDI-2_FMN"/>
    <property type="match status" value="1"/>
</dbReference>
<evidence type="ECO:0000256" key="3">
    <source>
        <dbReference type="ARBA" id="ARBA00022630"/>
    </source>
</evidence>
<keyword evidence="5 11" id="KW-0479">Metal-binding</keyword>
<dbReference type="NCBIfam" id="TIGR02151">
    <property type="entry name" value="IPP_isom_2"/>
    <property type="match status" value="1"/>
</dbReference>
<comment type="cofactor">
    <cofactor evidence="11">
        <name>NADPH</name>
        <dbReference type="ChEBI" id="CHEBI:57783"/>
    </cofactor>
</comment>
<dbReference type="SMART" id="SM01240">
    <property type="entry name" value="IMPDH"/>
    <property type="match status" value="1"/>
</dbReference>
<dbReference type="RefSeq" id="WP_153818439.1">
    <property type="nucleotide sequence ID" value="NZ_WJIE01000002.1"/>
</dbReference>
<evidence type="ECO:0000256" key="2">
    <source>
        <dbReference type="ARBA" id="ARBA00022490"/>
    </source>
</evidence>
<feature type="binding site" evidence="11">
    <location>
        <position position="133"/>
    </location>
    <ligand>
        <name>FMN</name>
        <dbReference type="ChEBI" id="CHEBI:58210"/>
    </ligand>
</feature>
<keyword evidence="14" id="KW-1185">Reference proteome</keyword>
<evidence type="ECO:0000256" key="8">
    <source>
        <dbReference type="ARBA" id="ARBA00023229"/>
    </source>
</evidence>
<feature type="binding site" evidence="11">
    <location>
        <position position="106"/>
    </location>
    <ligand>
        <name>FMN</name>
        <dbReference type="ChEBI" id="CHEBI:58210"/>
    </ligand>
</feature>
<feature type="binding site" evidence="11">
    <location>
        <position position="167"/>
    </location>
    <ligand>
        <name>substrate</name>
    </ligand>
</feature>
<dbReference type="InterPro" id="IPR013785">
    <property type="entry name" value="Aldolase_TIM"/>
</dbReference>
<dbReference type="InterPro" id="IPR000262">
    <property type="entry name" value="FMN-dep_DH"/>
</dbReference>
<dbReference type="GO" id="GO:0005737">
    <property type="term" value="C:cytoplasm"/>
    <property type="evidence" value="ECO:0007669"/>
    <property type="project" value="UniProtKB-SubCell"/>
</dbReference>
<organism evidence="13 14">
    <name type="scientific">Polyangium spumosum</name>
    <dbReference type="NCBI Taxonomy" id="889282"/>
    <lineage>
        <taxon>Bacteria</taxon>
        <taxon>Pseudomonadati</taxon>
        <taxon>Myxococcota</taxon>
        <taxon>Polyangia</taxon>
        <taxon>Polyangiales</taxon>
        <taxon>Polyangiaceae</taxon>
        <taxon>Polyangium</taxon>
    </lineage>
</organism>
<evidence type="ECO:0000256" key="4">
    <source>
        <dbReference type="ARBA" id="ARBA00022643"/>
    </source>
</evidence>
<dbReference type="InterPro" id="IPR011179">
    <property type="entry name" value="IPdP_isomerase"/>
</dbReference>
<keyword evidence="3 11" id="KW-0285">Flavoprotein</keyword>
<comment type="function">
    <text evidence="11">Involved in the biosynthesis of isoprenoids. Catalyzes the 1,3-allylic rearrangement of the homoallylic substrate isopentenyl (IPP) to its allylic isomer, dimethylallyl diphosphate (DMAPP).</text>
</comment>
<dbReference type="GO" id="GO:0004452">
    <property type="term" value="F:isopentenyl-diphosphate delta-isomerase activity"/>
    <property type="evidence" value="ECO:0007669"/>
    <property type="project" value="UniProtKB-UniRule"/>
</dbReference>
<dbReference type="GO" id="GO:0010181">
    <property type="term" value="F:FMN binding"/>
    <property type="evidence" value="ECO:0007669"/>
    <property type="project" value="UniProtKB-UniRule"/>
</dbReference>
<name>A0A6N7PHP6_9BACT</name>
<dbReference type="Gene3D" id="3.20.20.70">
    <property type="entry name" value="Aldolase class I"/>
    <property type="match status" value="1"/>
</dbReference>
<evidence type="ECO:0000256" key="11">
    <source>
        <dbReference type="HAMAP-Rule" id="MF_00354"/>
    </source>
</evidence>
<sequence length="365" mass="38046">MTEPQTLPPRGSPIAARKADHIDLCATGDVGFKAKTTLFEGVELVHDALPELVLDDVDTSVELLGKKLRAPLVIAAMTGGTERARGINRELARIAEERGYGFGLGSQRAILKGEPRETYVVRDVAPTTLVLGNIGGVQAKSLETAALAELVEAVGADALCVHLNPAQEIVQPGGDRDFSGVLGAFERLVAELPVPVVAKETGCGIGPRAAKKLAKAGVRHVDVSGAGGTSWVAVETARAVGQERSLGVLLRDWGVPTAASVLITREARPRFKTIIATGGVSSGVDVAKAITLGAHAAGIARPVLQALVSGGRDGALAFLDKVEAELRAVMLLVGARDVRALRRVTAMLSPDLERWAALASGSRKK</sequence>
<comment type="subcellular location">
    <subcellularLocation>
        <location evidence="11">Cytoplasm</location>
    </subcellularLocation>
</comment>
<evidence type="ECO:0000256" key="1">
    <source>
        <dbReference type="ARBA" id="ARBA00001917"/>
    </source>
</evidence>
<protein>
    <recommendedName>
        <fullName evidence="11">Isopentenyl-diphosphate delta-isomerase</fullName>
        <shortName evidence="11">IPP isomerase</shortName>
        <ecNumber evidence="11">5.3.3.2</ecNumber>
    </recommendedName>
    <alternativeName>
        <fullName evidence="11">Isopentenyl diphosphate:dimethylallyl diphosphate isomerase</fullName>
    </alternativeName>
    <alternativeName>
        <fullName evidence="11">Isopentenyl pyrophosphate isomerase</fullName>
    </alternativeName>
    <alternativeName>
        <fullName evidence="11">Type 2 isopentenyl diphosphate isomerase</fullName>
        <shortName evidence="11">IDI-2</shortName>
    </alternativeName>
</protein>
<proteinExistence type="inferred from homology"/>
<dbReference type="EMBL" id="WJIE01000002">
    <property type="protein sequence ID" value="MRG91539.1"/>
    <property type="molecule type" value="Genomic_DNA"/>
</dbReference>
<dbReference type="SUPFAM" id="SSF51395">
    <property type="entry name" value="FMN-linked oxidoreductases"/>
    <property type="match status" value="1"/>
</dbReference>
<reference evidence="13 14" key="1">
    <citation type="submission" date="2019-10" db="EMBL/GenBank/DDBJ databases">
        <title>A soil myxobacterium in the family Polyangiaceae.</title>
        <authorList>
            <person name="Li Y."/>
            <person name="Wang J."/>
        </authorList>
    </citation>
    <scope>NUCLEOTIDE SEQUENCE [LARGE SCALE GENOMIC DNA]</scope>
    <source>
        <strain evidence="13 14">DSM 14734</strain>
    </source>
</reference>
<keyword evidence="2 11" id="KW-0963">Cytoplasm</keyword>
<evidence type="ECO:0000259" key="12">
    <source>
        <dbReference type="Pfam" id="PF01070"/>
    </source>
</evidence>
<feature type="binding site" evidence="11">
    <location>
        <position position="168"/>
    </location>
    <ligand>
        <name>Mg(2+)</name>
        <dbReference type="ChEBI" id="CHEBI:18420"/>
    </ligand>
</feature>
<evidence type="ECO:0000256" key="9">
    <source>
        <dbReference type="ARBA" id="ARBA00023235"/>
    </source>
</evidence>
<dbReference type="EC" id="5.3.3.2" evidence="11"/>
<keyword evidence="7 11" id="KW-0521">NADP</keyword>
<dbReference type="PANTHER" id="PTHR43665">
    <property type="entry name" value="ISOPENTENYL-DIPHOSPHATE DELTA-ISOMERASE"/>
    <property type="match status" value="1"/>
</dbReference>
<comment type="similarity">
    <text evidence="11">Belongs to the IPP isomerase type 2 family.</text>
</comment>
<comment type="caution">
    <text evidence="13">The sequence shown here is derived from an EMBL/GenBank/DDBJ whole genome shotgun (WGS) entry which is preliminary data.</text>
</comment>
<keyword evidence="8 11" id="KW-0414">Isoprene biosynthesis</keyword>
<dbReference type="Proteomes" id="UP000440224">
    <property type="component" value="Unassembled WGS sequence"/>
</dbReference>
<dbReference type="GO" id="GO:0008299">
    <property type="term" value="P:isoprenoid biosynthetic process"/>
    <property type="evidence" value="ECO:0007669"/>
    <property type="project" value="UniProtKB-UniRule"/>
</dbReference>
<dbReference type="GO" id="GO:0000287">
    <property type="term" value="F:magnesium ion binding"/>
    <property type="evidence" value="ECO:0007669"/>
    <property type="project" value="UniProtKB-UniRule"/>
</dbReference>
<comment type="subunit">
    <text evidence="10 11">Homooctamer. Dimer of tetramers.</text>
</comment>
<dbReference type="Pfam" id="PF01070">
    <property type="entry name" value="FMN_dh"/>
    <property type="match status" value="2"/>
</dbReference>
<dbReference type="PIRSF" id="PIRSF003314">
    <property type="entry name" value="IPP_isomerase"/>
    <property type="match status" value="1"/>
</dbReference>
<keyword evidence="6 11" id="KW-0460">Magnesium</keyword>